<dbReference type="RefSeq" id="WP_237871397.1">
    <property type="nucleotide sequence ID" value="NZ_JAKLTR010000005.1"/>
</dbReference>
<comment type="caution">
    <text evidence="1">The sequence shown here is derived from an EMBL/GenBank/DDBJ whole genome shotgun (WGS) entry which is preliminary data.</text>
</comment>
<keyword evidence="2" id="KW-1185">Reference proteome</keyword>
<dbReference type="Proteomes" id="UP001165367">
    <property type="component" value="Unassembled WGS sequence"/>
</dbReference>
<gene>
    <name evidence="1" type="ORF">LZZ85_10500</name>
</gene>
<reference evidence="1" key="1">
    <citation type="submission" date="2022-01" db="EMBL/GenBank/DDBJ databases">
        <authorList>
            <person name="Jo J.-H."/>
            <person name="Im W.-T."/>
        </authorList>
    </citation>
    <scope>NUCLEOTIDE SEQUENCE</scope>
    <source>
        <strain evidence="1">NA20</strain>
    </source>
</reference>
<name>A0ABS9KR02_9BACT</name>
<accession>A0ABS9KR02</accession>
<protein>
    <submittedName>
        <fullName evidence="1">Uncharacterized protein</fullName>
    </submittedName>
</protein>
<evidence type="ECO:0000313" key="1">
    <source>
        <dbReference type="EMBL" id="MCG2614714.1"/>
    </source>
</evidence>
<dbReference type="EMBL" id="JAKLTR010000005">
    <property type="protein sequence ID" value="MCG2614714.1"/>
    <property type="molecule type" value="Genomic_DNA"/>
</dbReference>
<sequence>MNDSPKIQLSRFEEQLVTDSSWLLTKNAVLEKIKLMLASLQDGQNEILLGVKDRLPAEVLQPSPKISRGENYLGLPWMVLDHPRYFDRDNLFAVRTMFWWGNFFSTTLLLSGRHKDRYRERIADEWDMLRNDEFYISHNLSAWDHHFENDNYTALREMDELQFRQHLQTHSFIKLAKKISLENWDTLDISLLANFNRLIKTIA</sequence>
<proteinExistence type="predicted"/>
<organism evidence="1 2">
    <name type="scientific">Terrimonas ginsenosidimutans</name>
    <dbReference type="NCBI Taxonomy" id="2908004"/>
    <lineage>
        <taxon>Bacteria</taxon>
        <taxon>Pseudomonadati</taxon>
        <taxon>Bacteroidota</taxon>
        <taxon>Chitinophagia</taxon>
        <taxon>Chitinophagales</taxon>
        <taxon>Chitinophagaceae</taxon>
        <taxon>Terrimonas</taxon>
    </lineage>
</organism>
<evidence type="ECO:0000313" key="2">
    <source>
        <dbReference type="Proteomes" id="UP001165367"/>
    </source>
</evidence>